<gene>
    <name evidence="2" type="ORF">ACFQJ9_09125</name>
</gene>
<evidence type="ECO:0000256" key="1">
    <source>
        <dbReference type="SAM" id="MobiDB-lite"/>
    </source>
</evidence>
<protein>
    <submittedName>
        <fullName evidence="2">Uncharacterized protein</fullName>
    </submittedName>
</protein>
<comment type="caution">
    <text evidence="2">The sequence shown here is derived from an EMBL/GenBank/DDBJ whole genome shotgun (WGS) entry which is preliminary data.</text>
</comment>
<evidence type="ECO:0000313" key="3">
    <source>
        <dbReference type="Proteomes" id="UP001596447"/>
    </source>
</evidence>
<dbReference type="RefSeq" id="WP_279529500.1">
    <property type="nucleotide sequence ID" value="NZ_CP122312.1"/>
</dbReference>
<sequence length="49" mass="5338">MNPNHRLANAQPAHQPGEDEDAPHRLAGALPVEAPTDTPRDERGDPIFD</sequence>
<proteinExistence type="predicted"/>
<reference evidence="2 3" key="1">
    <citation type="journal article" date="2019" name="Int. J. Syst. Evol. Microbiol.">
        <title>The Global Catalogue of Microorganisms (GCM) 10K type strain sequencing project: providing services to taxonomists for standard genome sequencing and annotation.</title>
        <authorList>
            <consortium name="The Broad Institute Genomics Platform"/>
            <consortium name="The Broad Institute Genome Sequencing Center for Infectious Disease"/>
            <person name="Wu L."/>
            <person name="Ma J."/>
        </authorList>
    </citation>
    <scope>NUCLEOTIDE SEQUENCE [LARGE SCALE GENOMIC DNA]</scope>
    <source>
        <strain evidence="2 3">XZGYJ-43</strain>
    </source>
</reference>
<keyword evidence="3" id="KW-1185">Reference proteome</keyword>
<evidence type="ECO:0000313" key="2">
    <source>
        <dbReference type="EMBL" id="MFC7199570.1"/>
    </source>
</evidence>
<feature type="compositionally biased region" description="Basic and acidic residues" evidence="1">
    <location>
        <begin position="38"/>
        <end position="49"/>
    </location>
</feature>
<dbReference type="AlphaFoldDB" id="A0ABD5Z3J7"/>
<feature type="region of interest" description="Disordered" evidence="1">
    <location>
        <begin position="1"/>
        <end position="49"/>
    </location>
</feature>
<organism evidence="2 3">
    <name type="scientific">Halospeciosus flavus</name>
    <dbReference type="NCBI Taxonomy" id="3032283"/>
    <lineage>
        <taxon>Archaea</taxon>
        <taxon>Methanobacteriati</taxon>
        <taxon>Methanobacteriota</taxon>
        <taxon>Stenosarchaea group</taxon>
        <taxon>Halobacteria</taxon>
        <taxon>Halobacteriales</taxon>
        <taxon>Halobacteriaceae</taxon>
        <taxon>Halospeciosus</taxon>
    </lineage>
</organism>
<name>A0ABD5Z3J7_9EURY</name>
<dbReference type="EMBL" id="JBHTAR010000011">
    <property type="protein sequence ID" value="MFC7199570.1"/>
    <property type="molecule type" value="Genomic_DNA"/>
</dbReference>
<dbReference type="Proteomes" id="UP001596447">
    <property type="component" value="Unassembled WGS sequence"/>
</dbReference>
<accession>A0ABD5Z3J7</accession>